<evidence type="ECO:0000256" key="1">
    <source>
        <dbReference type="ARBA" id="ARBA00022771"/>
    </source>
</evidence>
<feature type="region of interest" description="Disordered" evidence="4">
    <location>
        <begin position="288"/>
        <end position="330"/>
    </location>
</feature>
<evidence type="ECO:0000256" key="2">
    <source>
        <dbReference type="ARBA" id="ARBA00022833"/>
    </source>
</evidence>
<feature type="region of interest" description="Disordered" evidence="4">
    <location>
        <begin position="498"/>
        <end position="523"/>
    </location>
</feature>
<sequence length="523" mass="57911">MSHVTCHIVTLSHCHLSHCQLSLVKLSIVTSQNGYCQKNPGLEGKLPIIVDFITFESIIDIFRVDYQHDRHGDNRSRAESRKSTVSIIEVESTDRANQVEADREFAIQLQRELLESPTVSDVESRVGANMAARQRNRAGRSGNSRSSGPATDSAGGGPIRRNQQGASSARRGAATRTLRRGTATGAARCRPQRTATRNADRVEFNGDRVQVRRNGEIVDVTANAYFPDSDNDSDYETPAEQPRSRGRARGRGSARGTARGAARGRGGSTRPAVNGNFIRMLLEGAMRRDDPVNDPDVDVSDIDGGNGSSEFSDLSDLSEMSDDDDDLIRDEDEDEPLAGEYRVRRIIMHVSDSDEGTIDLGDSEVSGNENSDEEGNIVRDANHIDQPIFHEDQQMYDRELNLYHDEDEYRVRPDQMPKVPMVRGKPVEPDSTWGDCTMCSNPPIKPQGCNKCLQILGCQHCVKRWYAARQHSNDGPSCPLCRTPWGVRPKVMAMHFIDKKRRKNDDPSQPSTSSSASTSRSAS</sequence>
<keyword evidence="1 3" id="KW-0863">Zinc-finger</keyword>
<feature type="compositionally biased region" description="Low complexity" evidence="4">
    <location>
        <begin position="139"/>
        <end position="148"/>
    </location>
</feature>
<dbReference type="AlphaFoldDB" id="A0A8R1HJI3"/>
<organism evidence="6 7">
    <name type="scientific">Caenorhabditis japonica</name>
    <dbReference type="NCBI Taxonomy" id="281687"/>
    <lineage>
        <taxon>Eukaryota</taxon>
        <taxon>Metazoa</taxon>
        <taxon>Ecdysozoa</taxon>
        <taxon>Nematoda</taxon>
        <taxon>Chromadorea</taxon>
        <taxon>Rhabditida</taxon>
        <taxon>Rhabditina</taxon>
        <taxon>Rhabditomorpha</taxon>
        <taxon>Rhabditoidea</taxon>
        <taxon>Rhabditidae</taxon>
        <taxon>Peloderinae</taxon>
        <taxon>Caenorhabditis</taxon>
    </lineage>
</organism>
<keyword evidence="2" id="KW-0862">Zinc</keyword>
<dbReference type="InterPro" id="IPR013083">
    <property type="entry name" value="Znf_RING/FYVE/PHD"/>
</dbReference>
<protein>
    <submittedName>
        <fullName evidence="6">RING-type domain-containing protein</fullName>
    </submittedName>
</protein>
<feature type="domain" description="RING-type" evidence="5">
    <location>
        <begin position="436"/>
        <end position="482"/>
    </location>
</feature>
<dbReference type="EnsemblMetazoa" id="CJA03492.1">
    <property type="protein sequence ID" value="CJA03492.1"/>
    <property type="gene ID" value="WBGene00122696"/>
</dbReference>
<feature type="compositionally biased region" description="Low complexity" evidence="4">
    <location>
        <begin position="308"/>
        <end position="318"/>
    </location>
</feature>
<feature type="compositionally biased region" description="Low complexity" evidence="4">
    <location>
        <begin position="507"/>
        <end position="523"/>
    </location>
</feature>
<feature type="compositionally biased region" description="Acidic residues" evidence="4">
    <location>
        <begin position="319"/>
        <end position="330"/>
    </location>
</feature>
<feature type="region of interest" description="Disordered" evidence="4">
    <location>
        <begin position="222"/>
        <end position="273"/>
    </location>
</feature>
<dbReference type="SUPFAM" id="SSF57850">
    <property type="entry name" value="RING/U-box"/>
    <property type="match status" value="1"/>
</dbReference>
<evidence type="ECO:0000313" key="6">
    <source>
        <dbReference type="EnsemblMetazoa" id="CJA03492.1"/>
    </source>
</evidence>
<reference evidence="6" key="2">
    <citation type="submission" date="2022-06" db="UniProtKB">
        <authorList>
            <consortium name="EnsemblMetazoa"/>
        </authorList>
    </citation>
    <scope>IDENTIFICATION</scope>
    <source>
        <strain evidence="6">DF5081</strain>
    </source>
</reference>
<proteinExistence type="predicted"/>
<keyword evidence="1 3" id="KW-0479">Metal-binding</keyword>
<dbReference type="GO" id="GO:0008270">
    <property type="term" value="F:zinc ion binding"/>
    <property type="evidence" value="ECO:0007669"/>
    <property type="project" value="UniProtKB-KW"/>
</dbReference>
<dbReference type="PANTHER" id="PTHR21578:SF12">
    <property type="entry name" value="RING-TYPE DOMAIN-CONTAINING PROTEIN"/>
    <property type="match status" value="1"/>
</dbReference>
<feature type="region of interest" description="Disordered" evidence="4">
    <location>
        <begin position="355"/>
        <end position="375"/>
    </location>
</feature>
<dbReference type="Proteomes" id="UP000005237">
    <property type="component" value="Unassembled WGS sequence"/>
</dbReference>
<name>A0A8R1HJI3_CAEJA</name>
<dbReference type="PANTHER" id="PTHR21578">
    <property type="entry name" value="PROTEIN CBG03826"/>
    <property type="match status" value="1"/>
</dbReference>
<dbReference type="InterPro" id="IPR001841">
    <property type="entry name" value="Znf_RING"/>
</dbReference>
<feature type="region of interest" description="Disordered" evidence="4">
    <location>
        <begin position="118"/>
        <end position="202"/>
    </location>
</feature>
<keyword evidence="7" id="KW-1185">Reference proteome</keyword>
<evidence type="ECO:0000256" key="3">
    <source>
        <dbReference type="PROSITE-ProRule" id="PRU00175"/>
    </source>
</evidence>
<evidence type="ECO:0000256" key="4">
    <source>
        <dbReference type="SAM" id="MobiDB-lite"/>
    </source>
</evidence>
<dbReference type="PROSITE" id="PS50089">
    <property type="entry name" value="ZF_RING_2"/>
    <property type="match status" value="1"/>
</dbReference>
<evidence type="ECO:0000313" key="7">
    <source>
        <dbReference type="Proteomes" id="UP000005237"/>
    </source>
</evidence>
<dbReference type="Gene3D" id="3.30.40.10">
    <property type="entry name" value="Zinc/RING finger domain, C3HC4 (zinc finger)"/>
    <property type="match status" value="1"/>
</dbReference>
<evidence type="ECO:0000259" key="5">
    <source>
        <dbReference type="PROSITE" id="PS50089"/>
    </source>
</evidence>
<feature type="compositionally biased region" description="Low complexity" evidence="4">
    <location>
        <begin position="165"/>
        <end position="189"/>
    </location>
</feature>
<reference evidence="7" key="1">
    <citation type="submission" date="2010-08" db="EMBL/GenBank/DDBJ databases">
        <authorList>
            <consortium name="Caenorhabditis japonica Sequencing Consortium"/>
            <person name="Wilson R.K."/>
        </authorList>
    </citation>
    <scope>NUCLEOTIDE SEQUENCE [LARGE SCALE GENOMIC DNA]</scope>
    <source>
        <strain evidence="7">DF5081</strain>
    </source>
</reference>
<feature type="compositionally biased region" description="Acidic residues" evidence="4">
    <location>
        <begin position="292"/>
        <end position="301"/>
    </location>
</feature>
<accession>A0A8R1HJI3</accession>